<accession>A0A319DL34</accession>
<keyword evidence="9" id="KW-1185">Reference proteome</keyword>
<dbReference type="SUPFAM" id="SSF57701">
    <property type="entry name" value="Zn2/Cys6 DNA-binding domain"/>
    <property type="match status" value="1"/>
</dbReference>
<sequence length="533" mass="60452">MLQIRRRQSTAPRSRTGCRTCRLRRVKCDEAPGACRTCTSTGRTCDGYDLVRLPKTRDRARRLALPLPPTIAVQLPSMSVDERRGFGFFLTQTVPMIAGCFDSPVWQQLVLQMSQSEPAIGHAVVALSVLHEDCEIRGTPAPSMDLQHNPLHCFALEQYTRAIVVLYRRFQSHDPLLRPVVLVCCLVFINFELLQGNYGAAFAHLRQGLDILGAAWDGRLPDLSGAVQALARAFRHLQVQFIRYTEPGQPFGWSPEILGREDAEFTFNTLLEAREGLDPITSRILSLEQLGDGSDEPDRVAEQREIQQQLQRHIVAFDHFVARHSIRPTWTRREARGADIIRLHQQNLMIKIQTSLSRSETGYDRYIPQFARVMSLAERIVADIQKESGKDGRLPKMMIHTGVNPTLFWLCLKCRDGPLRQRALDLLEAWPHREGPYDTRMLVSLARLLMRIEAQGQIREIGPDGRPTIRIPESARIARASIEMAADRSQTFLYVFSGDSRVHTFALPFKMIKPLRGQSPPRKRGPYSLDVAP</sequence>
<dbReference type="Gene3D" id="4.10.240.10">
    <property type="entry name" value="Zn(2)-C6 fungal-type DNA-binding domain"/>
    <property type="match status" value="1"/>
</dbReference>
<dbReference type="CDD" id="cd00067">
    <property type="entry name" value="GAL4"/>
    <property type="match status" value="1"/>
</dbReference>
<dbReference type="GO" id="GO:0008270">
    <property type="term" value="F:zinc ion binding"/>
    <property type="evidence" value="ECO:0007669"/>
    <property type="project" value="InterPro"/>
</dbReference>
<name>A0A319DL34_9EURO</name>
<feature type="domain" description="Zn(2)-C6 fungal-type" evidence="7">
    <location>
        <begin position="17"/>
        <end position="45"/>
    </location>
</feature>
<dbReference type="STRING" id="1448320.A0A319DL34"/>
<evidence type="ECO:0000256" key="5">
    <source>
        <dbReference type="ARBA" id="ARBA00023163"/>
    </source>
</evidence>
<dbReference type="OrthoDB" id="3172332at2759"/>
<dbReference type="InterPro" id="IPR001138">
    <property type="entry name" value="Zn2Cys6_DnaBD"/>
</dbReference>
<dbReference type="PROSITE" id="PS50048">
    <property type="entry name" value="ZN2_CY6_FUNGAL_2"/>
    <property type="match status" value="1"/>
</dbReference>
<keyword evidence="4" id="KW-0238">DNA-binding</keyword>
<evidence type="ECO:0000256" key="1">
    <source>
        <dbReference type="ARBA" id="ARBA00022723"/>
    </source>
</evidence>
<dbReference type="EMBL" id="KZ825815">
    <property type="protein sequence ID" value="PYH98139.1"/>
    <property type="molecule type" value="Genomic_DNA"/>
</dbReference>
<keyword evidence="1" id="KW-0479">Metal-binding</keyword>
<evidence type="ECO:0000259" key="7">
    <source>
        <dbReference type="PROSITE" id="PS50048"/>
    </source>
</evidence>
<gene>
    <name evidence="8" type="ORF">BO71DRAFT_317051</name>
</gene>
<dbReference type="SMART" id="SM00066">
    <property type="entry name" value="GAL4"/>
    <property type="match status" value="1"/>
</dbReference>
<dbReference type="InterPro" id="IPR052360">
    <property type="entry name" value="Transcr_Regulatory_Proteins"/>
</dbReference>
<dbReference type="AlphaFoldDB" id="A0A319DL34"/>
<dbReference type="GO" id="GO:0003677">
    <property type="term" value="F:DNA binding"/>
    <property type="evidence" value="ECO:0007669"/>
    <property type="project" value="UniProtKB-KW"/>
</dbReference>
<evidence type="ECO:0000256" key="2">
    <source>
        <dbReference type="ARBA" id="ARBA00022833"/>
    </source>
</evidence>
<dbReference type="Proteomes" id="UP000247810">
    <property type="component" value="Unassembled WGS sequence"/>
</dbReference>
<dbReference type="GO" id="GO:0000981">
    <property type="term" value="F:DNA-binding transcription factor activity, RNA polymerase II-specific"/>
    <property type="evidence" value="ECO:0007669"/>
    <property type="project" value="InterPro"/>
</dbReference>
<organism evidence="8 9">
    <name type="scientific">Aspergillus ellipticus CBS 707.79</name>
    <dbReference type="NCBI Taxonomy" id="1448320"/>
    <lineage>
        <taxon>Eukaryota</taxon>
        <taxon>Fungi</taxon>
        <taxon>Dikarya</taxon>
        <taxon>Ascomycota</taxon>
        <taxon>Pezizomycotina</taxon>
        <taxon>Eurotiomycetes</taxon>
        <taxon>Eurotiomycetidae</taxon>
        <taxon>Eurotiales</taxon>
        <taxon>Aspergillaceae</taxon>
        <taxon>Aspergillus</taxon>
        <taxon>Aspergillus subgen. Circumdati</taxon>
    </lineage>
</organism>
<evidence type="ECO:0000256" key="6">
    <source>
        <dbReference type="ARBA" id="ARBA00023242"/>
    </source>
</evidence>
<dbReference type="PANTHER" id="PTHR36206:SF16">
    <property type="entry name" value="TRANSCRIPTION FACTOR DOMAIN-CONTAINING PROTEIN-RELATED"/>
    <property type="match status" value="1"/>
</dbReference>
<evidence type="ECO:0000256" key="3">
    <source>
        <dbReference type="ARBA" id="ARBA00023015"/>
    </source>
</evidence>
<protein>
    <recommendedName>
        <fullName evidence="7">Zn(2)-C6 fungal-type domain-containing protein</fullName>
    </recommendedName>
</protein>
<evidence type="ECO:0000256" key="4">
    <source>
        <dbReference type="ARBA" id="ARBA00023125"/>
    </source>
</evidence>
<keyword evidence="5" id="KW-0804">Transcription</keyword>
<dbReference type="Pfam" id="PF00172">
    <property type="entry name" value="Zn_clus"/>
    <property type="match status" value="1"/>
</dbReference>
<keyword evidence="6" id="KW-0539">Nucleus</keyword>
<dbReference type="PANTHER" id="PTHR36206">
    <property type="entry name" value="ASPERCRYPTIN BIOSYNTHESIS CLUSTER-SPECIFIC TRANSCRIPTION REGULATOR ATNN-RELATED"/>
    <property type="match status" value="1"/>
</dbReference>
<dbReference type="GO" id="GO:0009893">
    <property type="term" value="P:positive regulation of metabolic process"/>
    <property type="evidence" value="ECO:0007669"/>
    <property type="project" value="UniProtKB-ARBA"/>
</dbReference>
<evidence type="ECO:0000313" key="9">
    <source>
        <dbReference type="Proteomes" id="UP000247810"/>
    </source>
</evidence>
<dbReference type="VEuPathDB" id="FungiDB:BO71DRAFT_317051"/>
<dbReference type="PROSITE" id="PS00463">
    <property type="entry name" value="ZN2_CY6_FUNGAL_1"/>
    <property type="match status" value="1"/>
</dbReference>
<reference evidence="8 9" key="1">
    <citation type="submission" date="2018-02" db="EMBL/GenBank/DDBJ databases">
        <title>The genomes of Aspergillus section Nigri reveals drivers in fungal speciation.</title>
        <authorList>
            <consortium name="DOE Joint Genome Institute"/>
            <person name="Vesth T.C."/>
            <person name="Nybo J."/>
            <person name="Theobald S."/>
            <person name="Brandl J."/>
            <person name="Frisvad J.C."/>
            <person name="Nielsen K.F."/>
            <person name="Lyhne E.K."/>
            <person name="Kogle M.E."/>
            <person name="Kuo A."/>
            <person name="Riley R."/>
            <person name="Clum A."/>
            <person name="Nolan M."/>
            <person name="Lipzen A."/>
            <person name="Salamov A."/>
            <person name="Henrissat B."/>
            <person name="Wiebenga A."/>
            <person name="De vries R.P."/>
            <person name="Grigoriev I.V."/>
            <person name="Mortensen U.H."/>
            <person name="Andersen M.R."/>
            <person name="Baker S.E."/>
        </authorList>
    </citation>
    <scope>NUCLEOTIDE SEQUENCE [LARGE SCALE GENOMIC DNA]</scope>
    <source>
        <strain evidence="8 9">CBS 707.79</strain>
    </source>
</reference>
<keyword evidence="3" id="KW-0805">Transcription regulation</keyword>
<keyword evidence="2" id="KW-0862">Zinc</keyword>
<dbReference type="InterPro" id="IPR036864">
    <property type="entry name" value="Zn2-C6_fun-type_DNA-bd_sf"/>
</dbReference>
<proteinExistence type="predicted"/>
<evidence type="ECO:0000313" key="8">
    <source>
        <dbReference type="EMBL" id="PYH98139.1"/>
    </source>
</evidence>